<evidence type="ECO:0000256" key="7">
    <source>
        <dbReference type="ARBA" id="ARBA00023163"/>
    </source>
</evidence>
<dbReference type="GO" id="GO:0034245">
    <property type="term" value="C:mitochondrial DNA-directed RNA polymerase complex"/>
    <property type="evidence" value="ECO:0007669"/>
    <property type="project" value="TreeGrafter"/>
</dbReference>
<dbReference type="Gene3D" id="1.10.287.280">
    <property type="match status" value="1"/>
</dbReference>
<dbReference type="SMART" id="SM01311">
    <property type="entry name" value="RPOL_N"/>
    <property type="match status" value="1"/>
</dbReference>
<keyword evidence="4 9" id="KW-0808">Transferase</keyword>
<accession>A0AAW2GLD2</accession>
<comment type="similarity">
    <text evidence="1 9">Belongs to the phage and mitochondrial RNA polymerase family.</text>
</comment>
<dbReference type="GO" id="GO:0003899">
    <property type="term" value="F:DNA-directed RNA polymerase activity"/>
    <property type="evidence" value="ECO:0007669"/>
    <property type="project" value="UniProtKB-EC"/>
</dbReference>
<dbReference type="InterPro" id="IPR029262">
    <property type="entry name" value="RPOL_N"/>
</dbReference>
<dbReference type="InterPro" id="IPR043502">
    <property type="entry name" value="DNA/RNA_pol_sf"/>
</dbReference>
<comment type="function">
    <text evidence="9">DNA-dependent RNA polymerase catalyzes the transcription of DNA into RNA using the four ribonucleoside triphosphates as substrates.</text>
</comment>
<reference evidence="11 12" key="1">
    <citation type="submission" date="2023-03" db="EMBL/GenBank/DDBJ databases">
        <title>High recombination rates correlate with genetic variation in Cardiocondyla obscurior ants.</title>
        <authorList>
            <person name="Errbii M."/>
        </authorList>
    </citation>
    <scope>NUCLEOTIDE SEQUENCE [LARGE SCALE GENOMIC DNA]</scope>
    <source>
        <strain evidence="11">Alpha-2009</strain>
        <tissue evidence="11">Whole body</tissue>
    </source>
</reference>
<dbReference type="InterPro" id="IPR002092">
    <property type="entry name" value="DNA-dir_Rpol_phage-type"/>
</dbReference>
<protein>
    <recommendedName>
        <fullName evidence="2 9">DNA-directed RNA polymerase</fullName>
        <ecNumber evidence="2 9">2.7.7.6</ecNumber>
    </recommendedName>
</protein>
<dbReference type="SUPFAM" id="SSF56672">
    <property type="entry name" value="DNA/RNA polymerases"/>
    <property type="match status" value="1"/>
</dbReference>
<evidence type="ECO:0000256" key="9">
    <source>
        <dbReference type="RuleBase" id="RU003805"/>
    </source>
</evidence>
<keyword evidence="12" id="KW-1185">Reference proteome</keyword>
<dbReference type="InterPro" id="IPR011990">
    <property type="entry name" value="TPR-like_helical_dom_sf"/>
</dbReference>
<keyword evidence="7 9" id="KW-0804">Transcription</keyword>
<evidence type="ECO:0000256" key="2">
    <source>
        <dbReference type="ARBA" id="ARBA00012418"/>
    </source>
</evidence>
<dbReference type="Pfam" id="PF00940">
    <property type="entry name" value="RNA_pol"/>
    <property type="match status" value="1"/>
</dbReference>
<evidence type="ECO:0000256" key="1">
    <source>
        <dbReference type="ARBA" id="ARBA00009493"/>
    </source>
</evidence>
<dbReference type="PROSITE" id="PS00900">
    <property type="entry name" value="RNA_POL_PHAGE_1"/>
    <property type="match status" value="1"/>
</dbReference>
<dbReference type="PANTHER" id="PTHR10102">
    <property type="entry name" value="DNA-DIRECTED RNA POLYMERASE, MITOCHONDRIAL"/>
    <property type="match status" value="1"/>
</dbReference>
<dbReference type="GO" id="GO:0071897">
    <property type="term" value="P:DNA biosynthetic process"/>
    <property type="evidence" value="ECO:0007669"/>
    <property type="project" value="UniProtKB-ARBA"/>
</dbReference>
<evidence type="ECO:0000256" key="3">
    <source>
        <dbReference type="ARBA" id="ARBA00022478"/>
    </source>
</evidence>
<organism evidence="11 12">
    <name type="scientific">Cardiocondyla obscurior</name>
    <dbReference type="NCBI Taxonomy" id="286306"/>
    <lineage>
        <taxon>Eukaryota</taxon>
        <taxon>Metazoa</taxon>
        <taxon>Ecdysozoa</taxon>
        <taxon>Arthropoda</taxon>
        <taxon>Hexapoda</taxon>
        <taxon>Insecta</taxon>
        <taxon>Pterygota</taxon>
        <taxon>Neoptera</taxon>
        <taxon>Endopterygota</taxon>
        <taxon>Hymenoptera</taxon>
        <taxon>Apocrita</taxon>
        <taxon>Aculeata</taxon>
        <taxon>Formicoidea</taxon>
        <taxon>Formicidae</taxon>
        <taxon>Myrmicinae</taxon>
        <taxon>Cardiocondyla</taxon>
    </lineage>
</organism>
<evidence type="ECO:0000259" key="10">
    <source>
        <dbReference type="SMART" id="SM01311"/>
    </source>
</evidence>
<keyword evidence="6" id="KW-0809">Transit peptide</keyword>
<dbReference type="InterPro" id="IPR002885">
    <property type="entry name" value="PPR_rpt"/>
</dbReference>
<dbReference type="EC" id="2.7.7.6" evidence="2 9"/>
<sequence length="1264" mass="145399">MLNLLKTRATSMQNACIVSMRPVTQYQTRLCSFCNYHHLSPPHSARYIGIRCYVTDTVEMQAPLLKKKGKRRAKKYAELLEVTIQNTNNKKVMAHKLNSAQVSFLIGQPNIALDKLDKISNFYLDKKAITTQAKDTNKKTRIEKDLIVVDGKVDDTHYTVLKESDEQLDASKVVENLKESGINDCTALIKESFFLDMLQNGNKDKDIDQDNMPMQTLKHDVPSNLHSIIPFKINETDHSENLSDYNLVSQLSAHMDVYIQNNMPQKAFKLLMLNKNYLKHSKVSVALLYNLLLKNHVSNMHGEKAFEIYKIMKMNSVQPNSQTYALMLEIIGKMKNREKQAESAVEIMEEMKCSGVSFDEIMNMQMNTTQRNSIFRCMKLLNSQYHVQHRNTDITYDCNLLKDLTTNNNNQSPAKGVVTISELQDLMDIQVNIEKQSKVDIKSVVLFSGDDNVRQQAMKRIVEWREIWKLSITEAFERNLTYLKQKETKMKTDLKILYPFLQVLPKEDYVNAILNEIDQLIKISEGYSTTMTHLYLTLGLHIYKKYEFRRKMKDGIIDNSIQIYKKYLEWYIKTDSADHSSSNGRIKWQQLVQKATKAGICCEMTIPEWSHNTMTNIGKFLYNVIVNDVKIPHVPKPGAPERQIPAFYLLFRLHSNKFLMEEIKPHPYLHKLYKDSHPETLSFDAIILPTCSPPRPWIDVNTGGYLLSKVPFVRDPYMKPSRLLRNTPTKQLYPEFDCLNQLGSIPWRINASILDIMIKIFREGGSKELNVPQPSTVVPSSSDVKANQTEKNDRVIAKLLLQLKRSRNEMHALWCDCLYKLSIADHFRNKIFWMPHNLDFRGRAYPVPPHLTHLSSDLGRAILMFAQGKPLGPQGLDWLKIHTINMTGLKKREPINERLAFANEILDLIVDSARNPLTGKMWWIKADEPWQTLAACKEIDNALQSPNAEEYICRLPIHQDGSCNGLQHYAALGRDQIGAKSVNLYPSDRPEDVYSVVANMVDEYRKADADAGNEIAKALEGHVSRKVMKQTVMTTVYGVTKFGAKLQIARQLSDLKDFDQKYMWSGSIYLVDKTFMALQSMFTSAKEIQNWFTDCARIITITCNQYIQWVTPLGLPVVQPYSKPSKSVNPKTKVFRKLDTIKQKNAFAPNFIHSLDSCHMMLTSLHSEQAGITFMSVHDCFWTHPCTVDIMNRICREQFIALHSEPILEDLSKFFCKKYIKHATNDGRFINLKNSNSSLDIFHKVPGKGDFDINTILASKYFFS</sequence>
<dbReference type="GO" id="GO:0001018">
    <property type="term" value="F:mitochondrial promoter sequence-specific DNA binding"/>
    <property type="evidence" value="ECO:0007669"/>
    <property type="project" value="TreeGrafter"/>
</dbReference>
<dbReference type="Gene3D" id="1.25.40.10">
    <property type="entry name" value="Tetratricopeptide repeat domain"/>
    <property type="match status" value="1"/>
</dbReference>
<comment type="caution">
    <text evidence="11">The sequence shown here is derived from an EMBL/GenBank/DDBJ whole genome shotgun (WGS) entry which is preliminary data.</text>
</comment>
<dbReference type="Proteomes" id="UP001430953">
    <property type="component" value="Unassembled WGS sequence"/>
</dbReference>
<evidence type="ECO:0000256" key="5">
    <source>
        <dbReference type="ARBA" id="ARBA00022695"/>
    </source>
</evidence>
<dbReference type="FunFam" id="1.10.287.280:FF:000001">
    <property type="entry name" value="DNA-directed RNA polymerase"/>
    <property type="match status" value="1"/>
</dbReference>
<feature type="domain" description="DNA-directed RNA polymerase N-terminal" evidence="10">
    <location>
        <begin position="428"/>
        <end position="744"/>
    </location>
</feature>
<dbReference type="Pfam" id="PF14700">
    <property type="entry name" value="RPOL_N"/>
    <property type="match status" value="1"/>
</dbReference>
<dbReference type="PANTHER" id="PTHR10102:SF0">
    <property type="entry name" value="DNA-DIRECTED RNA POLYMERASE, MITOCHONDRIAL"/>
    <property type="match status" value="1"/>
</dbReference>
<dbReference type="Gene3D" id="1.10.1320.10">
    <property type="entry name" value="DNA-directed RNA polymerase, N-terminal domain"/>
    <property type="match status" value="1"/>
</dbReference>
<proteinExistence type="inferred from homology"/>
<dbReference type="InterPro" id="IPR037159">
    <property type="entry name" value="RNA_POL_N_sf"/>
</dbReference>
<evidence type="ECO:0000256" key="8">
    <source>
        <dbReference type="ARBA" id="ARBA00048552"/>
    </source>
</evidence>
<dbReference type="Pfam" id="PF13041">
    <property type="entry name" value="PPR_2"/>
    <property type="match status" value="1"/>
</dbReference>
<evidence type="ECO:0000256" key="6">
    <source>
        <dbReference type="ARBA" id="ARBA00022946"/>
    </source>
</evidence>
<keyword evidence="5 9" id="KW-0548">Nucleotidyltransferase</keyword>
<gene>
    <name evidence="11" type="ORF">PUN28_003577</name>
</gene>
<evidence type="ECO:0000313" key="12">
    <source>
        <dbReference type="Proteomes" id="UP001430953"/>
    </source>
</evidence>
<evidence type="ECO:0000313" key="11">
    <source>
        <dbReference type="EMBL" id="KAL0128378.1"/>
    </source>
</evidence>
<keyword evidence="3 9" id="KW-0240">DNA-directed RNA polymerase</keyword>
<dbReference type="AlphaFoldDB" id="A0AAW2GLD2"/>
<dbReference type="GO" id="GO:0006390">
    <property type="term" value="P:mitochondrial transcription"/>
    <property type="evidence" value="ECO:0007669"/>
    <property type="project" value="TreeGrafter"/>
</dbReference>
<dbReference type="InterPro" id="IPR046950">
    <property type="entry name" value="DNA-dir_Rpol_C_phage-type"/>
</dbReference>
<name>A0AAW2GLD2_9HYME</name>
<comment type="catalytic activity">
    <reaction evidence="8 9">
        <text>RNA(n) + a ribonucleoside 5'-triphosphate = RNA(n+1) + diphosphate</text>
        <dbReference type="Rhea" id="RHEA:21248"/>
        <dbReference type="Rhea" id="RHEA-COMP:14527"/>
        <dbReference type="Rhea" id="RHEA-COMP:17342"/>
        <dbReference type="ChEBI" id="CHEBI:33019"/>
        <dbReference type="ChEBI" id="CHEBI:61557"/>
        <dbReference type="ChEBI" id="CHEBI:140395"/>
        <dbReference type="EC" id="2.7.7.6"/>
    </reaction>
</comment>
<dbReference type="PROSITE" id="PS00489">
    <property type="entry name" value="RNA_POL_PHAGE_2"/>
    <property type="match status" value="1"/>
</dbReference>
<dbReference type="Gene3D" id="1.10.150.20">
    <property type="entry name" value="5' to 3' exonuclease, C-terminal subdomain"/>
    <property type="match status" value="1"/>
</dbReference>
<evidence type="ECO:0000256" key="4">
    <source>
        <dbReference type="ARBA" id="ARBA00022679"/>
    </source>
</evidence>
<dbReference type="EMBL" id="JADYXP020000003">
    <property type="protein sequence ID" value="KAL0128378.1"/>
    <property type="molecule type" value="Genomic_DNA"/>
</dbReference>